<gene>
    <name evidence="8" type="primary">dapF</name>
    <name evidence="10" type="ORF">F4X82_00985</name>
</gene>
<evidence type="ECO:0000256" key="5">
    <source>
        <dbReference type="ARBA" id="ARBA00023154"/>
    </source>
</evidence>
<dbReference type="Pfam" id="PF01678">
    <property type="entry name" value="DAP_epimerase"/>
    <property type="match status" value="2"/>
</dbReference>
<dbReference type="EC" id="5.1.1.7" evidence="3 8"/>
<dbReference type="PANTHER" id="PTHR31689:SF0">
    <property type="entry name" value="DIAMINOPIMELATE EPIMERASE"/>
    <property type="match status" value="1"/>
</dbReference>
<evidence type="ECO:0000313" key="10">
    <source>
        <dbReference type="EMBL" id="MYE38080.1"/>
    </source>
</evidence>
<proteinExistence type="inferred from homology"/>
<evidence type="ECO:0000256" key="4">
    <source>
        <dbReference type="ARBA" id="ARBA00022605"/>
    </source>
</evidence>
<comment type="subunit">
    <text evidence="8">Homodimer.</text>
</comment>
<name>A0A845D8N0_9BACT</name>
<feature type="binding site" evidence="8">
    <location>
        <position position="169"/>
    </location>
    <ligand>
        <name>substrate</name>
    </ligand>
</feature>
<feature type="binding site" evidence="8">
    <location>
        <position position="68"/>
    </location>
    <ligand>
        <name>substrate</name>
    </ligand>
</feature>
<feature type="binding site" evidence="8">
    <location>
        <begin position="231"/>
        <end position="232"/>
    </location>
    <ligand>
        <name>substrate</name>
    </ligand>
</feature>
<comment type="pathway">
    <text evidence="1 8">Amino-acid biosynthesis; L-lysine biosynthesis via DAP pathway; DL-2,6-diaminopimelate from LL-2,6-diaminopimelate: step 1/1.</text>
</comment>
<feature type="binding site" evidence="8">
    <location>
        <position position="13"/>
    </location>
    <ligand>
        <name>substrate</name>
    </ligand>
</feature>
<dbReference type="GO" id="GO:0008837">
    <property type="term" value="F:diaminopimelate epimerase activity"/>
    <property type="evidence" value="ECO:0007669"/>
    <property type="project" value="UniProtKB-UniRule"/>
</dbReference>
<keyword evidence="8" id="KW-0963">Cytoplasm</keyword>
<evidence type="ECO:0000256" key="9">
    <source>
        <dbReference type="PROSITE-ProRule" id="PRU10125"/>
    </source>
</evidence>
<comment type="caution">
    <text evidence="8">Lacks conserved residue(s) required for the propagation of feature annotation.</text>
</comment>
<dbReference type="NCBIfam" id="TIGR00652">
    <property type="entry name" value="DapF"/>
    <property type="match status" value="1"/>
</dbReference>
<dbReference type="GO" id="GO:0005829">
    <property type="term" value="C:cytosol"/>
    <property type="evidence" value="ECO:0007669"/>
    <property type="project" value="TreeGrafter"/>
</dbReference>
<evidence type="ECO:0000256" key="8">
    <source>
        <dbReference type="HAMAP-Rule" id="MF_00197"/>
    </source>
</evidence>
<comment type="similarity">
    <text evidence="2 8">Belongs to the diaminopimelate epimerase family.</text>
</comment>
<dbReference type="EMBL" id="VXOY01000010">
    <property type="protein sequence ID" value="MYE38080.1"/>
    <property type="molecule type" value="Genomic_DNA"/>
</dbReference>
<comment type="catalytic activity">
    <reaction evidence="7 8">
        <text>(2S,6S)-2,6-diaminopimelate = meso-2,6-diaminopimelate</text>
        <dbReference type="Rhea" id="RHEA:15393"/>
        <dbReference type="ChEBI" id="CHEBI:57609"/>
        <dbReference type="ChEBI" id="CHEBI:57791"/>
        <dbReference type="EC" id="5.1.1.7"/>
    </reaction>
</comment>
<dbReference type="HAMAP" id="MF_00197">
    <property type="entry name" value="DAP_epimerase"/>
    <property type="match status" value="1"/>
</dbReference>
<feature type="site" description="Could be important to modulate the pK values of the two catalytic cysteine residues" evidence="8">
    <location>
        <position position="221"/>
    </location>
</feature>
<evidence type="ECO:0000256" key="3">
    <source>
        <dbReference type="ARBA" id="ARBA00013080"/>
    </source>
</evidence>
<evidence type="ECO:0000256" key="6">
    <source>
        <dbReference type="ARBA" id="ARBA00023235"/>
    </source>
</evidence>
<feature type="binding site" evidence="8">
    <location>
        <begin position="78"/>
        <end position="79"/>
    </location>
    <ligand>
        <name>substrate</name>
    </ligand>
</feature>
<reference evidence="10 11" key="1">
    <citation type="submission" date="2019-09" db="EMBL/GenBank/DDBJ databases">
        <title>Characterisation of the sponge microbiome using genome-centric metagenomics.</title>
        <authorList>
            <person name="Engelberts J.P."/>
            <person name="Robbins S.J."/>
            <person name="De Goeij J.M."/>
            <person name="Aranda M."/>
            <person name="Bell S.C."/>
            <person name="Webster N.S."/>
        </authorList>
    </citation>
    <scope>NUCLEOTIDE SEQUENCE [LARGE SCALE GENOMIC DNA]</scope>
    <source>
        <strain evidence="10">SB0662_bin_43</strain>
    </source>
</reference>
<dbReference type="PANTHER" id="PTHR31689">
    <property type="entry name" value="DIAMINOPIMELATE EPIMERASE, CHLOROPLASTIC"/>
    <property type="match status" value="1"/>
</dbReference>
<evidence type="ECO:0000256" key="2">
    <source>
        <dbReference type="ARBA" id="ARBA00010219"/>
    </source>
</evidence>
<evidence type="ECO:0000256" key="7">
    <source>
        <dbReference type="ARBA" id="ARBA00051712"/>
    </source>
</evidence>
<feature type="binding site" evidence="8">
    <location>
        <position position="203"/>
    </location>
    <ligand>
        <name>substrate</name>
    </ligand>
</feature>
<dbReference type="SUPFAM" id="SSF54506">
    <property type="entry name" value="Diaminopimelate epimerase-like"/>
    <property type="match status" value="2"/>
</dbReference>
<feature type="active site" evidence="9">
    <location>
        <position position="77"/>
    </location>
</feature>
<sequence>MSIPFTKVQGIGNDFILIDALGSNSHFLNRDWTMITPKICDRHFGIGADGILIAADSNNADAHMVIVNADGSYSDMCGNGIRCFVKYLIERADFKPKNRNITVETGSGIVQVEIHMSGSIVDSVRVAMEPVVLDPETIPVLNAQSSPDIHHTLQINNTTYDLACIGMGNPHAVLFIDMPIDDFPLTDIGPIVETHPDFPNKTNFEVANIVSPHHIKMRVWERGVGVTLACGSGACAVLVAARLRGLSDKQATVSLPGGDLKMQWDGTNNKSEPVYMSGPAQLSFTGMLPIPDTE</sequence>
<dbReference type="GO" id="GO:0009089">
    <property type="term" value="P:lysine biosynthetic process via diaminopimelate"/>
    <property type="evidence" value="ECO:0007669"/>
    <property type="project" value="UniProtKB-UniRule"/>
</dbReference>
<feature type="binding site" evidence="8">
    <location>
        <begin position="221"/>
        <end position="222"/>
    </location>
    <ligand>
        <name>substrate</name>
    </ligand>
</feature>
<dbReference type="InterPro" id="IPR001653">
    <property type="entry name" value="DAP_epimerase_DapF"/>
</dbReference>
<feature type="active site" description="Proton donor" evidence="8">
    <location>
        <position position="77"/>
    </location>
</feature>
<dbReference type="Proteomes" id="UP000449092">
    <property type="component" value="Unassembled WGS sequence"/>
</dbReference>
<keyword evidence="4 8" id="KW-0028">Amino-acid biosynthesis</keyword>
<feature type="active site" description="Proton acceptor" evidence="8">
    <location>
        <position position="230"/>
    </location>
</feature>
<evidence type="ECO:0000256" key="1">
    <source>
        <dbReference type="ARBA" id="ARBA00005196"/>
    </source>
</evidence>
<dbReference type="PROSITE" id="PS01326">
    <property type="entry name" value="DAP_EPIMERASE"/>
    <property type="match status" value="1"/>
</dbReference>
<evidence type="ECO:0000313" key="11">
    <source>
        <dbReference type="Proteomes" id="UP000449092"/>
    </source>
</evidence>
<dbReference type="Gene3D" id="3.10.310.10">
    <property type="entry name" value="Diaminopimelate Epimerase, Chain A, domain 1"/>
    <property type="match status" value="2"/>
</dbReference>
<accession>A0A845D8N0</accession>
<dbReference type="AlphaFoldDB" id="A0A845D8N0"/>
<comment type="caution">
    <text evidence="10">The sequence shown here is derived from an EMBL/GenBank/DDBJ whole genome shotgun (WGS) entry which is preliminary data.</text>
</comment>
<dbReference type="UniPathway" id="UPA00034">
    <property type="reaction ID" value="UER00025"/>
</dbReference>
<comment type="subcellular location">
    <subcellularLocation>
        <location evidence="8">Cytoplasm</location>
    </subcellularLocation>
</comment>
<feature type="site" description="Could be important to modulate the pK values of the two catalytic cysteine residues" evidence="8">
    <location>
        <position position="171"/>
    </location>
</feature>
<comment type="function">
    <text evidence="8">Catalyzes the stereoinversion of LL-2,6-diaminopimelate (L,L-DAP) to meso-diaminopimelate (meso-DAP), a precursor of L-lysine and an essential component of the bacterial peptidoglycan.</text>
</comment>
<organism evidence="10 11">
    <name type="scientific">Candidatus Spechtbacteria bacterium SB0662_bin_43</name>
    <dbReference type="NCBI Taxonomy" id="2604897"/>
    <lineage>
        <taxon>Bacteria</taxon>
        <taxon>Candidatus Spechtiibacteriota</taxon>
    </lineage>
</organism>
<keyword evidence="5 8" id="KW-0457">Lysine biosynthesis</keyword>
<keyword evidence="6 8" id="KW-0413">Isomerase</keyword>
<dbReference type="InterPro" id="IPR018510">
    <property type="entry name" value="DAP_epimerase_AS"/>
</dbReference>
<protein>
    <recommendedName>
        <fullName evidence="3 8">Diaminopimelate epimerase</fullName>
        <shortName evidence="8">DAP epimerase</shortName>
        <ecNumber evidence="3 8">5.1.1.7</ecNumber>
    </recommendedName>
    <alternativeName>
        <fullName evidence="8">PLP-independent amino acid racemase</fullName>
    </alternativeName>
</protein>